<name>A0A6J7IGN5_9ZZZZ</name>
<organism evidence="1">
    <name type="scientific">freshwater metagenome</name>
    <dbReference type="NCBI Taxonomy" id="449393"/>
    <lineage>
        <taxon>unclassified sequences</taxon>
        <taxon>metagenomes</taxon>
        <taxon>ecological metagenomes</taxon>
    </lineage>
</organism>
<dbReference type="EMBL" id="CAFBNE010000004">
    <property type="protein sequence ID" value="CAB4930219.1"/>
    <property type="molecule type" value="Genomic_DNA"/>
</dbReference>
<dbReference type="AlphaFoldDB" id="A0A6J7IGN5"/>
<reference evidence="1" key="1">
    <citation type="submission" date="2020-05" db="EMBL/GenBank/DDBJ databases">
        <authorList>
            <person name="Chiriac C."/>
            <person name="Salcher M."/>
            <person name="Ghai R."/>
            <person name="Kavagutti S V."/>
        </authorList>
    </citation>
    <scope>NUCLEOTIDE SEQUENCE</scope>
</reference>
<accession>A0A6J7IGN5</accession>
<gene>
    <name evidence="1" type="ORF">UFOPK3772_00201</name>
</gene>
<proteinExistence type="predicted"/>
<sequence length="125" mass="13748">MTSLQTTFEFVLPRGFVDREGNVHREGTMRLATARDELMPLLDPKVKEHEAFMTLVLLARVVTRLGTLPVVDDQVIGGMWATDLAFLQDLYRRINTEGTTMAEVICPHCGETVMVDVGGGGALGE</sequence>
<protein>
    <submittedName>
        <fullName evidence="1">Unannotated protein</fullName>
    </submittedName>
</protein>
<evidence type="ECO:0000313" key="1">
    <source>
        <dbReference type="EMBL" id="CAB4930219.1"/>
    </source>
</evidence>